<dbReference type="EMBL" id="QMQV01000090">
    <property type="protein sequence ID" value="RLE48103.1"/>
    <property type="molecule type" value="Genomic_DNA"/>
</dbReference>
<protein>
    <submittedName>
        <fullName evidence="1">Uncharacterized protein</fullName>
    </submittedName>
</protein>
<dbReference type="AlphaFoldDB" id="A0A497ELP2"/>
<proteinExistence type="predicted"/>
<evidence type="ECO:0000313" key="1">
    <source>
        <dbReference type="EMBL" id="RLE48103.1"/>
    </source>
</evidence>
<organism evidence="1 2">
    <name type="scientific">Thermoproteota archaeon</name>
    <dbReference type="NCBI Taxonomy" id="2056631"/>
    <lineage>
        <taxon>Archaea</taxon>
        <taxon>Thermoproteota</taxon>
    </lineage>
</organism>
<comment type="caution">
    <text evidence="1">The sequence shown here is derived from an EMBL/GenBank/DDBJ whole genome shotgun (WGS) entry which is preliminary data.</text>
</comment>
<sequence>MSAQHNNKDDFRYYYLKCILKDSDDNYYIYDVEVYKDEISVMIEGMDYTYIIINISSEDPETDNAYVNSPLPEWVRIDVNKALDTVSSWLKELDVVVCREVIDR</sequence>
<gene>
    <name evidence="1" type="ORF">DRJ31_07840</name>
</gene>
<dbReference type="Proteomes" id="UP000278475">
    <property type="component" value="Unassembled WGS sequence"/>
</dbReference>
<evidence type="ECO:0000313" key="2">
    <source>
        <dbReference type="Proteomes" id="UP000278475"/>
    </source>
</evidence>
<reference evidence="1 2" key="1">
    <citation type="submission" date="2018-06" db="EMBL/GenBank/DDBJ databases">
        <title>Extensive metabolic versatility and redundancy in microbially diverse, dynamic hydrothermal sediments.</title>
        <authorList>
            <person name="Dombrowski N."/>
            <person name="Teske A."/>
            <person name="Baker B.J."/>
        </authorList>
    </citation>
    <scope>NUCLEOTIDE SEQUENCE [LARGE SCALE GENOMIC DNA]</scope>
    <source>
        <strain evidence="1">B66_G16</strain>
    </source>
</reference>
<accession>A0A497ELP2</accession>
<name>A0A497ELP2_9CREN</name>